<feature type="domain" description="TonB-dependent receptor plug" evidence="8">
    <location>
        <begin position="223"/>
        <end position="327"/>
    </location>
</feature>
<evidence type="ECO:0000259" key="8">
    <source>
        <dbReference type="Pfam" id="PF07715"/>
    </source>
</evidence>
<evidence type="ECO:0000256" key="3">
    <source>
        <dbReference type="ARBA" id="ARBA00022452"/>
    </source>
</evidence>
<dbReference type="Gene3D" id="2.60.40.1120">
    <property type="entry name" value="Carboxypeptidase-like, regulatory domain"/>
    <property type="match status" value="1"/>
</dbReference>
<dbReference type="NCBIfam" id="TIGR04056">
    <property type="entry name" value="OMP_RagA_SusC"/>
    <property type="match status" value="1"/>
</dbReference>
<dbReference type="SUPFAM" id="SSF49464">
    <property type="entry name" value="Carboxypeptidase regulatory domain-like"/>
    <property type="match status" value="1"/>
</dbReference>
<dbReference type="InterPro" id="IPR036942">
    <property type="entry name" value="Beta-barrel_TonB_sf"/>
</dbReference>
<dbReference type="Proteomes" id="UP000663935">
    <property type="component" value="Chromosome"/>
</dbReference>
<organism evidence="9 10">
    <name type="scientific">Polaribacter batillariae</name>
    <dbReference type="NCBI Taxonomy" id="2808900"/>
    <lineage>
        <taxon>Bacteria</taxon>
        <taxon>Pseudomonadati</taxon>
        <taxon>Bacteroidota</taxon>
        <taxon>Flavobacteriia</taxon>
        <taxon>Flavobacteriales</taxon>
        <taxon>Flavobacteriaceae</taxon>
    </lineage>
</organism>
<dbReference type="InterPro" id="IPR023997">
    <property type="entry name" value="TonB-dep_OMP_SusC/RagA_CS"/>
</dbReference>
<dbReference type="Pfam" id="PF07715">
    <property type="entry name" value="Plug"/>
    <property type="match status" value="1"/>
</dbReference>
<name>A0ABX7SRM6_9FLAO</name>
<dbReference type="InterPro" id="IPR039426">
    <property type="entry name" value="TonB-dep_rcpt-like"/>
</dbReference>
<dbReference type="InterPro" id="IPR023996">
    <property type="entry name" value="TonB-dep_OMP_SusC/RagA"/>
</dbReference>
<dbReference type="InterPro" id="IPR037066">
    <property type="entry name" value="Plug_dom_sf"/>
</dbReference>
<evidence type="ECO:0000256" key="2">
    <source>
        <dbReference type="ARBA" id="ARBA00022448"/>
    </source>
</evidence>
<dbReference type="Gene3D" id="2.170.130.10">
    <property type="entry name" value="TonB-dependent receptor, plug domain"/>
    <property type="match status" value="1"/>
</dbReference>
<gene>
    <name evidence="9" type="ORF">JL193_12340</name>
</gene>
<evidence type="ECO:0000256" key="6">
    <source>
        <dbReference type="ARBA" id="ARBA00023237"/>
    </source>
</evidence>
<dbReference type="RefSeq" id="WP_207971087.1">
    <property type="nucleotide sequence ID" value="NZ_CP071795.1"/>
</dbReference>
<evidence type="ECO:0000256" key="1">
    <source>
        <dbReference type="ARBA" id="ARBA00004571"/>
    </source>
</evidence>
<keyword evidence="6 7" id="KW-0998">Cell outer membrane</keyword>
<sequence>MKKKLIESSCCLIQRKFLLLMRVFVFFFFTTVFSFNTENALSQNTKIVIEHNETLNIHEVFDIIRDQTNHSFIYHESLFDNLSEITLKKGIITVGDLLRYCLPNNQFDFEFTSKQNILIKKHDPNIQQLVISGKVTDNNGITLPGVNIYTDTKKYGVSTDIEGNFTMRVPSGTNEIIFSYIGYVEKRLVLGSLNNTKNITVILKEEVNTLNEIVVTGYQTLSKERTTGAFESINTKLLEQRPAANFQERLVGQVPGLNINPLNGNIEIRGRSTINEAFSLPLVVLDGFPLTNQDDFNTINPEDIESINVLKDAAASSIWGSRASNGVIVITTKKGKKNQKLSIDFSSFIEVENKVNFNDFNWLNTSEEIDLDIEFIDKNWVNFEGLIGQNSSFNDLHLGYIYRKGLTPNGSTWLQSTLDDYVNNLRTRDITKDWSKYLLRNAMRHTYNLSFRGGSEKNTYFASLSYTNLFGQAIGDKNDRLSFNLRDTYQLNEKINLTAGLTTVLRNEKNNGTSPSIAAFLQPYDRLVNEFGEYVQQYRKWNPWVSQERENLLGSPYTFNYLEEQRNLDDTGRILDVRADVKLDVEVFKDFTVSSSFRYETGSQRRDEFRDMTLPSHRNFINDYFVNGGYQIPVGSEYVQEEGYYKGWTFRNNITWDKRWKDHDLTVFAGGEYQRRFSELTFNRLLGYDRQSTNYVPYDEFGIVNRTVRNWNNGFRLLTNRDFFDLNNTDNRFVSFYSNVGYSFKKKYLFNASYRVDQANIFGSNPDFRYKPLWSVGVGWEIAKEDFMAQVSWINRLKFRATYGLGGNSLSSVSPFVTTSPLTATFGRPYPYLRLTDPGNPDLKWEETATTNLALDFSLFDNRISGSFEYYIKKSDDVYSSRPLDPTVGFQRALVNYANIENEGIELQLNAKVIKTPDFDWNLRININHNKNLVTENISSQTTLQAHLSGLTRNPDKAVSNYYSYNFAGLDSNGEVLLLDRNGETKLWNETFTVDDLVYSGSRVPEDYGGLSSTFRYKDFDLTVNMNYQANYVFRAPYDSALSGFGAHNNTGRFGNARLHKIWGTRWQQPGDEATTSVPRIFYNGLNPITNENESSTDMIRMHQIWSQSTFTTLKGDYLRVQDIILGYSFSKQNLERTFLNKLRLTMQITNPFLWVKNKAGVDPTAPQQNAYTNLTRYTFGVRANF</sequence>
<reference evidence="9 10" key="1">
    <citation type="submission" date="2021-03" db="EMBL/GenBank/DDBJ databases">
        <title>Complete genome of Polaribacter_sp.G4M1.</title>
        <authorList>
            <person name="Jeong S.W."/>
            <person name="Bae J.W."/>
        </authorList>
    </citation>
    <scope>NUCLEOTIDE SEQUENCE [LARGE SCALE GENOMIC DNA]</scope>
    <source>
        <strain evidence="9 10">G4M1</strain>
    </source>
</reference>
<dbReference type="Gene3D" id="2.40.170.20">
    <property type="entry name" value="TonB-dependent receptor, beta-barrel domain"/>
    <property type="match status" value="1"/>
</dbReference>
<comment type="subcellular location">
    <subcellularLocation>
        <location evidence="1 7">Cell outer membrane</location>
        <topology evidence="1 7">Multi-pass membrane protein</topology>
    </subcellularLocation>
</comment>
<dbReference type="SUPFAM" id="SSF56935">
    <property type="entry name" value="Porins"/>
    <property type="match status" value="1"/>
</dbReference>
<keyword evidence="3 7" id="KW-1134">Transmembrane beta strand</keyword>
<evidence type="ECO:0000256" key="7">
    <source>
        <dbReference type="PROSITE-ProRule" id="PRU01360"/>
    </source>
</evidence>
<evidence type="ECO:0000313" key="10">
    <source>
        <dbReference type="Proteomes" id="UP000663935"/>
    </source>
</evidence>
<dbReference type="EMBL" id="CP071795">
    <property type="protein sequence ID" value="QTD36910.1"/>
    <property type="molecule type" value="Genomic_DNA"/>
</dbReference>
<dbReference type="Pfam" id="PF13715">
    <property type="entry name" value="CarbopepD_reg_2"/>
    <property type="match status" value="1"/>
</dbReference>
<accession>A0ABX7SRM6</accession>
<evidence type="ECO:0000256" key="5">
    <source>
        <dbReference type="ARBA" id="ARBA00023136"/>
    </source>
</evidence>
<dbReference type="InterPro" id="IPR012910">
    <property type="entry name" value="Plug_dom"/>
</dbReference>
<dbReference type="InterPro" id="IPR008969">
    <property type="entry name" value="CarboxyPept-like_regulatory"/>
</dbReference>
<evidence type="ECO:0000256" key="4">
    <source>
        <dbReference type="ARBA" id="ARBA00022692"/>
    </source>
</evidence>
<proteinExistence type="inferred from homology"/>
<dbReference type="PROSITE" id="PS52016">
    <property type="entry name" value="TONB_DEPENDENT_REC_3"/>
    <property type="match status" value="1"/>
</dbReference>
<keyword evidence="2 7" id="KW-0813">Transport</keyword>
<dbReference type="NCBIfam" id="TIGR04057">
    <property type="entry name" value="SusC_RagA_signa"/>
    <property type="match status" value="1"/>
</dbReference>
<keyword evidence="5 7" id="KW-0472">Membrane</keyword>
<keyword evidence="4 7" id="KW-0812">Transmembrane</keyword>
<evidence type="ECO:0000313" key="9">
    <source>
        <dbReference type="EMBL" id="QTD36910.1"/>
    </source>
</evidence>
<comment type="similarity">
    <text evidence="7">Belongs to the TonB-dependent receptor family.</text>
</comment>
<protein>
    <submittedName>
        <fullName evidence="9">SusC/RagA family TonB-linked outer membrane protein</fullName>
    </submittedName>
</protein>
<keyword evidence="10" id="KW-1185">Reference proteome</keyword>